<proteinExistence type="predicted"/>
<evidence type="ECO:0008006" key="4">
    <source>
        <dbReference type="Google" id="ProtNLM"/>
    </source>
</evidence>
<dbReference type="EMBL" id="LZEU01000001">
    <property type="protein sequence ID" value="MBC9250761.1"/>
    <property type="molecule type" value="Genomic_DNA"/>
</dbReference>
<sequence length="76" mass="8797">MQDVRIETRELKGRRLWLVHMGKRAVSFHEELAARTFAAQLHMRLGWLREQAQAENFASRPPELSSSPPGFPLARE</sequence>
<protein>
    <recommendedName>
        <fullName evidence="4">Transposase</fullName>
    </recommendedName>
</protein>
<evidence type="ECO:0000256" key="1">
    <source>
        <dbReference type="SAM" id="MobiDB-lite"/>
    </source>
</evidence>
<organism evidence="2 3">
    <name type="scientific">Aquipseudomonas alcaligenes</name>
    <name type="common">Pseudomonas alcaligenes</name>
    <dbReference type="NCBI Taxonomy" id="43263"/>
    <lineage>
        <taxon>Bacteria</taxon>
        <taxon>Pseudomonadati</taxon>
        <taxon>Pseudomonadota</taxon>
        <taxon>Gammaproteobacteria</taxon>
        <taxon>Pseudomonadales</taxon>
        <taxon>Pseudomonadaceae</taxon>
        <taxon>Aquipseudomonas</taxon>
    </lineage>
</organism>
<name>A0ABR7RZJ9_AQUAC</name>
<evidence type="ECO:0000313" key="2">
    <source>
        <dbReference type="EMBL" id="MBC9250761.1"/>
    </source>
</evidence>
<dbReference type="Proteomes" id="UP000744555">
    <property type="component" value="Unassembled WGS sequence"/>
</dbReference>
<evidence type="ECO:0000313" key="3">
    <source>
        <dbReference type="Proteomes" id="UP000744555"/>
    </source>
</evidence>
<reference evidence="2 3" key="1">
    <citation type="submission" date="2016-06" db="EMBL/GenBank/DDBJ databases">
        <authorList>
            <person name="Ramos C."/>
            <person name="Pintado A."/>
            <person name="Crespo-Gomez J.I."/>
        </authorList>
    </citation>
    <scope>NUCLEOTIDE SEQUENCE [LARGE SCALE GENOMIC DNA]</scope>
    <source>
        <strain evidence="2 3">AVO110</strain>
    </source>
</reference>
<feature type="region of interest" description="Disordered" evidence="1">
    <location>
        <begin position="54"/>
        <end position="76"/>
    </location>
</feature>
<keyword evidence="3" id="KW-1185">Reference proteome</keyword>
<comment type="caution">
    <text evidence="2">The sequence shown here is derived from an EMBL/GenBank/DDBJ whole genome shotgun (WGS) entry which is preliminary data.</text>
</comment>
<gene>
    <name evidence="2" type="ORF">A9179_10780</name>
</gene>
<accession>A0ABR7RZJ9</accession>